<keyword evidence="5 8" id="KW-0238">DNA-binding</keyword>
<accession>A0AAQ3KWM3</accession>
<dbReference type="InterPro" id="IPR003851">
    <property type="entry name" value="Znf_Dof"/>
</dbReference>
<evidence type="ECO:0000256" key="8">
    <source>
        <dbReference type="PROSITE-ProRule" id="PRU00071"/>
    </source>
</evidence>
<feature type="compositionally biased region" description="Low complexity" evidence="9">
    <location>
        <begin position="385"/>
        <end position="397"/>
    </location>
</feature>
<keyword evidence="4" id="KW-0805">Transcription regulation</keyword>
<reference evidence="11 12" key="1">
    <citation type="submission" date="2023-10" db="EMBL/GenBank/DDBJ databases">
        <title>Chromosome-scale genome assembly provides insights into flower coloration mechanisms of Canna indica.</title>
        <authorList>
            <person name="Li C."/>
        </authorList>
    </citation>
    <scope>NUCLEOTIDE SEQUENCE [LARGE SCALE GENOMIC DNA]</scope>
    <source>
        <tissue evidence="11">Flower</tissue>
    </source>
</reference>
<dbReference type="PANTHER" id="PTHR31089">
    <property type="entry name" value="CYCLIC DOF FACTOR 2"/>
    <property type="match status" value="1"/>
</dbReference>
<feature type="region of interest" description="Disordered" evidence="9">
    <location>
        <begin position="384"/>
        <end position="408"/>
    </location>
</feature>
<name>A0AAQ3KWM3_9LILI</name>
<keyword evidence="2 8" id="KW-0863">Zinc-finger</keyword>
<dbReference type="GO" id="GO:0003700">
    <property type="term" value="F:DNA-binding transcription factor activity"/>
    <property type="evidence" value="ECO:0007669"/>
    <property type="project" value="InterPro"/>
</dbReference>
<feature type="region of interest" description="Disordered" evidence="9">
    <location>
        <begin position="40"/>
        <end position="72"/>
    </location>
</feature>
<dbReference type="GO" id="GO:0008270">
    <property type="term" value="F:zinc ion binding"/>
    <property type="evidence" value="ECO:0007669"/>
    <property type="project" value="UniProtKB-KW"/>
</dbReference>
<proteinExistence type="predicted"/>
<feature type="domain" description="Dof-type" evidence="10">
    <location>
        <begin position="111"/>
        <end position="165"/>
    </location>
</feature>
<evidence type="ECO:0000256" key="6">
    <source>
        <dbReference type="ARBA" id="ARBA00023163"/>
    </source>
</evidence>
<evidence type="ECO:0000256" key="4">
    <source>
        <dbReference type="ARBA" id="ARBA00023015"/>
    </source>
</evidence>
<evidence type="ECO:0000256" key="2">
    <source>
        <dbReference type="ARBA" id="ARBA00022771"/>
    </source>
</evidence>
<comment type="subcellular location">
    <subcellularLocation>
        <location evidence="8">Nucleus</location>
    </subcellularLocation>
</comment>
<dbReference type="InterPro" id="IPR045174">
    <property type="entry name" value="Dof"/>
</dbReference>
<evidence type="ECO:0000313" key="11">
    <source>
        <dbReference type="EMBL" id="WOL15920.1"/>
    </source>
</evidence>
<protein>
    <submittedName>
        <fullName evidence="11">Cyclic dof factor 3</fullName>
    </submittedName>
</protein>
<dbReference type="Pfam" id="PF02701">
    <property type="entry name" value="Zn_ribbon_Dof"/>
    <property type="match status" value="1"/>
</dbReference>
<keyword evidence="1" id="KW-0479">Metal-binding</keyword>
<sequence length="493" mass="53468">MSAAGDPAIRLFGLKIPLQDGDGSSMAECDDKITGLQVTNSEVKSSATEMPDLSKPYSSSSLNNGDHDGDQITTKVNNETLELRHIEKREQDNPDTTLAEEKILKKPDKILPCPRCNSLDTKFCYYNNYNVNQPRHFCKKCQRYWTAGGTMRNLPVGSGKRKNKISALHHCHVVIPSDGVAGNIVDVPQPGIFQVHPSALSIPRQSLKRSNGTILKVDSERPLCESLHSVLNLEDQKNACMGSLHCHEMNEEESCTTSIAPSNCVENDHPKVAVGMEKSCKESSSNGLTHLNNLLCLPGPPWACTWHLGWNNIPSMVAGQCSSKLVYRPDNGGPNPIPWSPPVMVPSISPPPFVPFPFFPATHWGHASSWPTGAGNMTAFQPCGSLSPSSSMSDNKSPTLGKHSRDALSDAVDKTEKILWVPKTLRIDDPDEAAKSSIWATLGITPGKSSKVGGGIFESFNSNSGRNQKSDATPFLHANPAAIARSQTLQEST</sequence>
<dbReference type="PROSITE" id="PS01361">
    <property type="entry name" value="ZF_DOF_1"/>
    <property type="match status" value="1"/>
</dbReference>
<dbReference type="PANTHER" id="PTHR31089:SF75">
    <property type="entry name" value="CYCLIC DOF FACTOR 2"/>
    <property type="match status" value="1"/>
</dbReference>
<dbReference type="AlphaFoldDB" id="A0AAQ3KWM3"/>
<evidence type="ECO:0000256" key="9">
    <source>
        <dbReference type="SAM" id="MobiDB-lite"/>
    </source>
</evidence>
<evidence type="ECO:0000256" key="3">
    <source>
        <dbReference type="ARBA" id="ARBA00022833"/>
    </source>
</evidence>
<keyword evidence="6" id="KW-0804">Transcription</keyword>
<dbReference type="GO" id="GO:0003677">
    <property type="term" value="F:DNA binding"/>
    <property type="evidence" value="ECO:0007669"/>
    <property type="project" value="UniProtKB-UniRule"/>
</dbReference>
<evidence type="ECO:0000256" key="5">
    <source>
        <dbReference type="ARBA" id="ARBA00023125"/>
    </source>
</evidence>
<evidence type="ECO:0000256" key="7">
    <source>
        <dbReference type="ARBA" id="ARBA00023242"/>
    </source>
</evidence>
<dbReference type="EMBL" id="CP136897">
    <property type="protein sequence ID" value="WOL15920.1"/>
    <property type="molecule type" value="Genomic_DNA"/>
</dbReference>
<dbReference type="GO" id="GO:0005634">
    <property type="term" value="C:nucleus"/>
    <property type="evidence" value="ECO:0007669"/>
    <property type="project" value="UniProtKB-SubCell"/>
</dbReference>
<evidence type="ECO:0000313" key="12">
    <source>
        <dbReference type="Proteomes" id="UP001327560"/>
    </source>
</evidence>
<evidence type="ECO:0000256" key="1">
    <source>
        <dbReference type="ARBA" id="ARBA00022723"/>
    </source>
</evidence>
<keyword evidence="7 8" id="KW-0539">Nucleus</keyword>
<dbReference type="PROSITE" id="PS50884">
    <property type="entry name" value="ZF_DOF_2"/>
    <property type="match status" value="1"/>
</dbReference>
<keyword evidence="12" id="KW-1185">Reference proteome</keyword>
<dbReference type="Proteomes" id="UP001327560">
    <property type="component" value="Chromosome 8"/>
</dbReference>
<organism evidence="11 12">
    <name type="scientific">Canna indica</name>
    <name type="common">Indian-shot</name>
    <dbReference type="NCBI Taxonomy" id="4628"/>
    <lineage>
        <taxon>Eukaryota</taxon>
        <taxon>Viridiplantae</taxon>
        <taxon>Streptophyta</taxon>
        <taxon>Embryophyta</taxon>
        <taxon>Tracheophyta</taxon>
        <taxon>Spermatophyta</taxon>
        <taxon>Magnoliopsida</taxon>
        <taxon>Liliopsida</taxon>
        <taxon>Zingiberales</taxon>
        <taxon>Cannaceae</taxon>
        <taxon>Canna</taxon>
    </lineage>
</organism>
<gene>
    <name evidence="11" type="ORF">Cni_G24701</name>
</gene>
<evidence type="ECO:0000259" key="10">
    <source>
        <dbReference type="PROSITE" id="PS50884"/>
    </source>
</evidence>
<keyword evidence="3" id="KW-0862">Zinc</keyword>